<evidence type="ECO:0000313" key="2">
    <source>
        <dbReference type="EMBL" id="GBP83155.1"/>
    </source>
</evidence>
<organism evidence="2 3">
    <name type="scientific">Eumeta variegata</name>
    <name type="common">Bagworm moth</name>
    <name type="synonym">Eumeta japonica</name>
    <dbReference type="NCBI Taxonomy" id="151549"/>
    <lineage>
        <taxon>Eukaryota</taxon>
        <taxon>Metazoa</taxon>
        <taxon>Ecdysozoa</taxon>
        <taxon>Arthropoda</taxon>
        <taxon>Hexapoda</taxon>
        <taxon>Insecta</taxon>
        <taxon>Pterygota</taxon>
        <taxon>Neoptera</taxon>
        <taxon>Endopterygota</taxon>
        <taxon>Lepidoptera</taxon>
        <taxon>Glossata</taxon>
        <taxon>Ditrysia</taxon>
        <taxon>Tineoidea</taxon>
        <taxon>Psychidae</taxon>
        <taxon>Oiketicinae</taxon>
        <taxon>Eumeta</taxon>
    </lineage>
</organism>
<keyword evidence="3" id="KW-1185">Reference proteome</keyword>
<feature type="compositionally biased region" description="Basic and acidic residues" evidence="1">
    <location>
        <begin position="28"/>
        <end position="39"/>
    </location>
</feature>
<dbReference type="AlphaFoldDB" id="A0A4C1Z969"/>
<evidence type="ECO:0000313" key="3">
    <source>
        <dbReference type="Proteomes" id="UP000299102"/>
    </source>
</evidence>
<feature type="region of interest" description="Disordered" evidence="1">
    <location>
        <begin position="1"/>
        <end position="59"/>
    </location>
</feature>
<evidence type="ECO:0000256" key="1">
    <source>
        <dbReference type="SAM" id="MobiDB-lite"/>
    </source>
</evidence>
<protein>
    <submittedName>
        <fullName evidence="2">Uncharacterized protein</fullName>
    </submittedName>
</protein>
<dbReference type="Proteomes" id="UP000299102">
    <property type="component" value="Unassembled WGS sequence"/>
</dbReference>
<feature type="compositionally biased region" description="Basic residues" evidence="1">
    <location>
        <begin position="13"/>
        <end position="27"/>
    </location>
</feature>
<sequence>MLWALKPTTASRDRRRDRRTARTRRRTPKEMVNEPDRLSTRAGAETTKERRPQRNRLRRSVYACGPREGEKNVLGVTAVSGFAHTAQIFLRAPPDASFASNLRTA</sequence>
<dbReference type="EMBL" id="BGZK01001607">
    <property type="protein sequence ID" value="GBP83155.1"/>
    <property type="molecule type" value="Genomic_DNA"/>
</dbReference>
<accession>A0A4C1Z969</accession>
<reference evidence="2 3" key="1">
    <citation type="journal article" date="2019" name="Commun. Biol.">
        <title>The bagworm genome reveals a unique fibroin gene that provides high tensile strength.</title>
        <authorList>
            <person name="Kono N."/>
            <person name="Nakamura H."/>
            <person name="Ohtoshi R."/>
            <person name="Tomita M."/>
            <person name="Numata K."/>
            <person name="Arakawa K."/>
        </authorList>
    </citation>
    <scope>NUCLEOTIDE SEQUENCE [LARGE SCALE GENOMIC DNA]</scope>
</reference>
<comment type="caution">
    <text evidence="2">The sequence shown here is derived from an EMBL/GenBank/DDBJ whole genome shotgun (WGS) entry which is preliminary data.</text>
</comment>
<proteinExistence type="predicted"/>
<name>A0A4C1Z969_EUMVA</name>
<gene>
    <name evidence="2" type="ORF">EVAR_66913_1</name>
</gene>